<comment type="caution">
    <text evidence="1">The sequence shown here is derived from an EMBL/GenBank/DDBJ whole genome shotgun (WGS) entry which is preliminary data.</text>
</comment>
<proteinExistence type="predicted"/>
<keyword evidence="2" id="KW-1185">Reference proteome</keyword>
<dbReference type="GO" id="GO:0006352">
    <property type="term" value="P:DNA-templated transcription initiation"/>
    <property type="evidence" value="ECO:0007669"/>
    <property type="project" value="InterPro"/>
</dbReference>
<reference evidence="1 2" key="1">
    <citation type="submission" date="2007-01" db="EMBL/GenBank/DDBJ databases">
        <authorList>
            <person name="Haygood M."/>
            <person name="Podell S."/>
            <person name="Anderson C."/>
            <person name="Hopkinson B."/>
            <person name="Roe K."/>
            <person name="Barbeau K."/>
            <person name="Gaasterland T."/>
            <person name="Ferriera S."/>
            <person name="Johnson J."/>
            <person name="Kravitz S."/>
            <person name="Beeson K."/>
            <person name="Sutton G."/>
            <person name="Rogers Y.-H."/>
            <person name="Friedman R."/>
            <person name="Frazier M."/>
            <person name="Venter J.C."/>
        </authorList>
    </citation>
    <scope>NUCLEOTIDE SEQUENCE [LARGE SCALE GENOMIC DNA]</scope>
    <source>
        <strain evidence="1 2">ATCC 23134</strain>
    </source>
</reference>
<dbReference type="GO" id="GO:0003700">
    <property type="term" value="F:DNA-binding transcription factor activity"/>
    <property type="evidence" value="ECO:0007669"/>
    <property type="project" value="InterPro"/>
</dbReference>
<dbReference type="InterPro" id="IPR013325">
    <property type="entry name" value="RNA_pol_sigma_r2"/>
</dbReference>
<evidence type="ECO:0000313" key="1">
    <source>
        <dbReference type="EMBL" id="EAY24128.1"/>
    </source>
</evidence>
<dbReference type="Gene3D" id="1.10.1740.10">
    <property type="match status" value="1"/>
</dbReference>
<dbReference type="SUPFAM" id="SSF88946">
    <property type="entry name" value="Sigma2 domain of RNA polymerase sigma factors"/>
    <property type="match status" value="1"/>
</dbReference>
<organism evidence="1 2">
    <name type="scientific">Microscilla marina ATCC 23134</name>
    <dbReference type="NCBI Taxonomy" id="313606"/>
    <lineage>
        <taxon>Bacteria</taxon>
        <taxon>Pseudomonadati</taxon>
        <taxon>Bacteroidota</taxon>
        <taxon>Cytophagia</taxon>
        <taxon>Cytophagales</taxon>
        <taxon>Microscillaceae</taxon>
        <taxon>Microscilla</taxon>
    </lineage>
</organism>
<dbReference type="RefSeq" id="WP_002705473.1">
    <property type="nucleotide sequence ID" value="NZ_AAWS01000081.1"/>
</dbReference>
<dbReference type="AlphaFoldDB" id="A1ZZS0"/>
<protein>
    <submittedName>
        <fullName evidence="1">RNA polymerase sigma-Z factor, putative</fullName>
    </submittedName>
</protein>
<evidence type="ECO:0000313" key="2">
    <source>
        <dbReference type="Proteomes" id="UP000004095"/>
    </source>
</evidence>
<dbReference type="Proteomes" id="UP000004095">
    <property type="component" value="Unassembled WGS sequence"/>
</dbReference>
<dbReference type="EMBL" id="AAWS01000081">
    <property type="protein sequence ID" value="EAY24128.1"/>
    <property type="molecule type" value="Genomic_DNA"/>
</dbReference>
<name>A1ZZS0_MICM2</name>
<accession>A1ZZS0</accession>
<gene>
    <name evidence="1" type="ORF">M23134_06045</name>
</gene>
<sequence>MFGEDFIKEVNKELYPFIKKILGTFWGYTDINKDIEDVLQESWENFFAKYHEKVSSQEEVRALMFTIAKNKAFYHYRRQNRMMANHSVSNEYAPTIHPDETYELFLSKDIKIILAYLNDQQAFIIRAAMQYEEVHKQDKIVDLIAGDYKKKFGKKLNVASYRKIKERAQKKIKMIVRDGDV</sequence>